<dbReference type="PROSITE" id="PS50102">
    <property type="entry name" value="RRM"/>
    <property type="match status" value="1"/>
</dbReference>
<organism evidence="3 5">
    <name type="scientific">Adineta steineri</name>
    <dbReference type="NCBI Taxonomy" id="433720"/>
    <lineage>
        <taxon>Eukaryota</taxon>
        <taxon>Metazoa</taxon>
        <taxon>Spiralia</taxon>
        <taxon>Gnathifera</taxon>
        <taxon>Rotifera</taxon>
        <taxon>Eurotatoria</taxon>
        <taxon>Bdelloidea</taxon>
        <taxon>Adinetida</taxon>
        <taxon>Adinetidae</taxon>
        <taxon>Adineta</taxon>
    </lineage>
</organism>
<reference evidence="3" key="1">
    <citation type="submission" date="2021-02" db="EMBL/GenBank/DDBJ databases">
        <authorList>
            <person name="Nowell W R."/>
        </authorList>
    </citation>
    <scope>NUCLEOTIDE SEQUENCE</scope>
</reference>
<dbReference type="InterPro" id="IPR035979">
    <property type="entry name" value="RBD_domain_sf"/>
</dbReference>
<dbReference type="AlphaFoldDB" id="A0A815SU46"/>
<dbReference type="EMBL" id="CAJOAZ010004895">
    <property type="protein sequence ID" value="CAF4079514.1"/>
    <property type="molecule type" value="Genomic_DNA"/>
</dbReference>
<proteinExistence type="predicted"/>
<dbReference type="Proteomes" id="UP000663844">
    <property type="component" value="Unassembled WGS sequence"/>
</dbReference>
<dbReference type="SMART" id="SM00360">
    <property type="entry name" value="RRM"/>
    <property type="match status" value="2"/>
</dbReference>
<evidence type="ECO:0000256" key="1">
    <source>
        <dbReference type="PROSITE-ProRule" id="PRU00176"/>
    </source>
</evidence>
<gene>
    <name evidence="3" type="ORF">JYZ213_LOCUS43214</name>
    <name evidence="4" type="ORF">OXD698_LOCUS34215</name>
</gene>
<dbReference type="InterPro" id="IPR000504">
    <property type="entry name" value="RRM_dom"/>
</dbReference>
<evidence type="ECO:0000313" key="4">
    <source>
        <dbReference type="EMBL" id="CAF4079514.1"/>
    </source>
</evidence>
<protein>
    <recommendedName>
        <fullName evidence="2">RRM domain-containing protein</fullName>
    </recommendedName>
</protein>
<evidence type="ECO:0000259" key="2">
    <source>
        <dbReference type="PROSITE" id="PS50102"/>
    </source>
</evidence>
<dbReference type="SUPFAM" id="SSF54928">
    <property type="entry name" value="RNA-binding domain, RBD"/>
    <property type="match status" value="1"/>
</dbReference>
<sequence length="353" mass="40240">MEDVDATEINHHQLSSLLIVSSVQNQNEENNCQGETQIDRYNKFQTTTNEDSFLTTLTESESEKYLSELLQVLEEQFPPTDTLMDATKNMFDDIETSNEQFPSSEHLINTLDTTSLATLSTSMQNEDLTDRVDVYQEKVLNCSSSPSISTNPTTSNISVKNNIKKRKIGPIENLERTLVVTGLREDINEINLSNHFLQSIQVTIKQCQTSSLKYAFILHKTEEEAKSNLLKPINYILLGSQCLVEYAHNSSFIPLDHQSDDKQTIVITNIPENVSEDDLRHLFPDSRISKYCPSRSIHRKPISIDIPGKIKILWGYAFLSYDNVQQAANVIEHAQQYQINGQSLRVSFRFKEN</sequence>
<accession>A0A815SU46</accession>
<feature type="domain" description="RRM" evidence="2">
    <location>
        <begin position="263"/>
        <end position="351"/>
    </location>
</feature>
<keyword evidence="1" id="KW-0694">RNA-binding</keyword>
<evidence type="ECO:0000313" key="5">
    <source>
        <dbReference type="Proteomes" id="UP000663845"/>
    </source>
</evidence>
<dbReference type="CDD" id="cd00590">
    <property type="entry name" value="RRM_SF"/>
    <property type="match status" value="1"/>
</dbReference>
<dbReference type="InterPro" id="IPR012677">
    <property type="entry name" value="Nucleotide-bd_a/b_plait_sf"/>
</dbReference>
<evidence type="ECO:0000313" key="3">
    <source>
        <dbReference type="EMBL" id="CAF1496262.1"/>
    </source>
</evidence>
<dbReference type="Proteomes" id="UP000663845">
    <property type="component" value="Unassembled WGS sequence"/>
</dbReference>
<dbReference type="Gene3D" id="3.30.70.330">
    <property type="match status" value="2"/>
</dbReference>
<dbReference type="GO" id="GO:0003723">
    <property type="term" value="F:RNA binding"/>
    <property type="evidence" value="ECO:0007669"/>
    <property type="project" value="UniProtKB-UniRule"/>
</dbReference>
<comment type="caution">
    <text evidence="3">The sequence shown here is derived from an EMBL/GenBank/DDBJ whole genome shotgun (WGS) entry which is preliminary data.</text>
</comment>
<name>A0A815SU46_9BILA</name>
<dbReference type="EMBL" id="CAJNOG010002234">
    <property type="protein sequence ID" value="CAF1496262.1"/>
    <property type="molecule type" value="Genomic_DNA"/>
</dbReference>